<evidence type="ECO:0008006" key="11">
    <source>
        <dbReference type="Google" id="ProtNLM"/>
    </source>
</evidence>
<dbReference type="Pfam" id="PF02535">
    <property type="entry name" value="Zip"/>
    <property type="match status" value="1"/>
</dbReference>
<dbReference type="EMBL" id="KZ772768">
    <property type="protein sequence ID" value="PTQ32640.1"/>
    <property type="molecule type" value="Genomic_DNA"/>
</dbReference>
<proteinExistence type="predicted"/>
<feature type="chain" id="PRO_5041804587" description="IAA-alanine resistance protein 1" evidence="7">
    <location>
        <begin position="37"/>
        <end position="503"/>
    </location>
</feature>
<organism evidence="9 10">
    <name type="scientific">Marchantia polymorpha</name>
    <name type="common">Common liverwort</name>
    <name type="synonym">Marchantia aquatica</name>
    <dbReference type="NCBI Taxonomy" id="3197"/>
    <lineage>
        <taxon>Eukaryota</taxon>
        <taxon>Viridiplantae</taxon>
        <taxon>Streptophyta</taxon>
        <taxon>Embryophyta</taxon>
        <taxon>Marchantiophyta</taxon>
        <taxon>Marchantiopsida</taxon>
        <taxon>Marchantiidae</taxon>
        <taxon>Marchantiales</taxon>
        <taxon>Marchantiaceae</taxon>
        <taxon>Marchantia</taxon>
    </lineage>
</organism>
<evidence type="ECO:0000256" key="7">
    <source>
        <dbReference type="SAM" id="SignalP"/>
    </source>
</evidence>
<dbReference type="AlphaFoldDB" id="A0A2R6WFN7"/>
<keyword evidence="10" id="KW-1185">Reference proteome</keyword>
<reference evidence="9" key="2">
    <citation type="submission" date="2017-12" db="EMBL/GenBank/DDBJ databases">
        <title>WGS assembly of Marchantia polymorpha.</title>
        <authorList>
            <person name="Bowman J.L."/>
            <person name="Kohchi T."/>
            <person name="Yamato K.T."/>
            <person name="Jenkins J."/>
            <person name="Shu S."/>
            <person name="Ishizaki K."/>
            <person name="Yamaoka S."/>
            <person name="Nishihama R."/>
            <person name="Nakamura Y."/>
            <person name="Berger F."/>
            <person name="Adam C."/>
            <person name="Aki S.S."/>
            <person name="Althoff F."/>
            <person name="Araki T."/>
            <person name="Arteaga-Vazquez M.A."/>
            <person name="Balasubrmanian S."/>
            <person name="Bauer D."/>
            <person name="Boehm C.R."/>
            <person name="Briginshaw L."/>
            <person name="Caballero-Perez J."/>
            <person name="Catarino B."/>
            <person name="Chen F."/>
            <person name="Chiyoda S."/>
            <person name="Chovatia M."/>
            <person name="Davies K.M."/>
            <person name="Delmans M."/>
            <person name="Demura T."/>
            <person name="Dierschke T."/>
            <person name="Dolan L."/>
            <person name="Dorantes-Acosta A.E."/>
            <person name="Eklund D.M."/>
            <person name="Florent S.N."/>
            <person name="Flores-Sandoval E."/>
            <person name="Fujiyama A."/>
            <person name="Fukuzawa H."/>
            <person name="Galik B."/>
            <person name="Grimanelli D."/>
            <person name="Grimwood J."/>
            <person name="Grossniklaus U."/>
            <person name="Hamada T."/>
            <person name="Haseloff J."/>
            <person name="Hetherington A.J."/>
            <person name="Higo A."/>
            <person name="Hirakawa Y."/>
            <person name="Hundley H.N."/>
            <person name="Ikeda Y."/>
            <person name="Inoue K."/>
            <person name="Inoue S."/>
            <person name="Ishida S."/>
            <person name="Jia Q."/>
            <person name="Kakita M."/>
            <person name="Kanazawa T."/>
            <person name="Kawai Y."/>
            <person name="Kawashima T."/>
            <person name="Kennedy M."/>
            <person name="Kinose K."/>
            <person name="Kinoshita T."/>
            <person name="Kohara Y."/>
            <person name="Koide E."/>
            <person name="Komatsu K."/>
            <person name="Kopischke S."/>
            <person name="Kubo M."/>
            <person name="Kyozuka J."/>
            <person name="Lagercrantz U."/>
            <person name="Lin S.S."/>
            <person name="Lindquist E."/>
            <person name="Lipzen A.M."/>
            <person name="Lu C."/>
            <person name="Luna E.D."/>
            <person name="Martienssen R.A."/>
            <person name="Minamino N."/>
            <person name="Mizutani M."/>
            <person name="Mizutani M."/>
            <person name="Mochizuki N."/>
            <person name="Monte I."/>
            <person name="Mosher R."/>
            <person name="Nagasaki H."/>
            <person name="Nakagami H."/>
            <person name="Naramoto S."/>
            <person name="Nishitani K."/>
            <person name="Ohtani M."/>
            <person name="Okamoto T."/>
            <person name="Okumura M."/>
            <person name="Phillips J."/>
            <person name="Pollak B."/>
            <person name="Reinders A."/>
            <person name="Roevekamp M."/>
            <person name="Sano R."/>
            <person name="Sawa S."/>
            <person name="Schmid M.W."/>
            <person name="Shirakawa M."/>
            <person name="Solano R."/>
            <person name="Spunde A."/>
            <person name="Suetsugu N."/>
            <person name="Sugano S."/>
            <person name="Sugiyama A."/>
            <person name="Sun R."/>
            <person name="Suzuki Y."/>
            <person name="Takenaka M."/>
            <person name="Takezawa D."/>
            <person name="Tomogane H."/>
            <person name="Tsuzuki M."/>
            <person name="Ueda T."/>
            <person name="Umeda M."/>
            <person name="Ward J.M."/>
            <person name="Watanabe Y."/>
            <person name="Yazaki K."/>
            <person name="Yokoyama R."/>
            <person name="Yoshitake Y."/>
            <person name="Yotsui I."/>
            <person name="Zachgo S."/>
            <person name="Schmutz J."/>
        </authorList>
    </citation>
    <scope>NUCLEOTIDE SEQUENCE [LARGE SCALE GENOMIC DNA]</scope>
    <source>
        <strain evidence="9">Tak-1</strain>
    </source>
</reference>
<feature type="compositionally biased region" description="Basic and acidic residues" evidence="5">
    <location>
        <begin position="205"/>
        <end position="226"/>
    </location>
</feature>
<protein>
    <recommendedName>
        <fullName evidence="11">IAA-alanine resistance protein 1</fullName>
    </recommendedName>
</protein>
<feature type="transmembrane region" description="Helical" evidence="6">
    <location>
        <begin position="422"/>
        <end position="444"/>
    </location>
</feature>
<keyword evidence="3 6" id="KW-1133">Transmembrane helix</keyword>
<accession>A0A2R6WFN7</accession>
<dbReference type="GO" id="GO:0005385">
    <property type="term" value="F:zinc ion transmembrane transporter activity"/>
    <property type="evidence" value="ECO:0000318"/>
    <property type="project" value="GO_Central"/>
</dbReference>
<feature type="region of interest" description="Disordered" evidence="5">
    <location>
        <begin position="48"/>
        <end position="91"/>
    </location>
</feature>
<keyword evidence="7" id="KW-0732">Signal</keyword>
<evidence type="ECO:0000256" key="6">
    <source>
        <dbReference type="SAM" id="Phobius"/>
    </source>
</evidence>
<evidence type="ECO:0000256" key="5">
    <source>
        <dbReference type="SAM" id="MobiDB-lite"/>
    </source>
</evidence>
<feature type="region of interest" description="Disordered" evidence="5">
    <location>
        <begin position="201"/>
        <end position="232"/>
    </location>
</feature>
<dbReference type="PANTHER" id="PTHR16950:SF16">
    <property type="entry name" value="ZINC TRANSPORTER ZIP13"/>
    <property type="match status" value="1"/>
</dbReference>
<sequence>METLCLRWRINGRLMMGAKLVCGVSLLVCLFASAAAHQCSHEDHHHHHHDDLKLESQRQTSKLQSHDADDDHVHGHHSPAHSVGSKTGHANGDVGAFRLPEEIHEERELEEYGFDGHHHDHEHAHDHDHDRDSLSVGGLWLQAMGSSLLVSSASLVCLTILPLIVSQGKPSRGVVDALASFGAGTMLGDAFLHQLPHAFGGSGHSHSEHSHNHEHGHQHGHDEIKSSGHSHGHSIEDLSVGLAVLGGILLFFLVEKIVRRAEELSVGNTFGHSHNHHKPRKEVPASQKVKESQTETIEGNGSNSKKGMRKRTGKVENNGELPVEKSKITDVQVSKKSTNKTDDLVEAECVNDATNLVFGYLNLFSDAVHNFTDGMALGSAFLLHGTVGGWSRTLFLLAHELPQEVGDFGILVRSGFGVFKALAFNFLSALVALAGTALALMMGGSTGNSSIIEGFTAGGFIYIAVGSVMPDMHSQGSSLKTSLSQLCALTVGMGIAVAISLAE</sequence>
<reference evidence="10" key="1">
    <citation type="journal article" date="2017" name="Cell">
        <title>Insights into land plant evolution garnered from the Marchantia polymorpha genome.</title>
        <authorList>
            <person name="Bowman J.L."/>
            <person name="Kohchi T."/>
            <person name="Yamato K.T."/>
            <person name="Jenkins J."/>
            <person name="Shu S."/>
            <person name="Ishizaki K."/>
            <person name="Yamaoka S."/>
            <person name="Nishihama R."/>
            <person name="Nakamura Y."/>
            <person name="Berger F."/>
            <person name="Adam C."/>
            <person name="Aki S.S."/>
            <person name="Althoff F."/>
            <person name="Araki T."/>
            <person name="Arteaga-Vazquez M.A."/>
            <person name="Balasubrmanian S."/>
            <person name="Barry K."/>
            <person name="Bauer D."/>
            <person name="Boehm C.R."/>
            <person name="Briginshaw L."/>
            <person name="Caballero-Perez J."/>
            <person name="Catarino B."/>
            <person name="Chen F."/>
            <person name="Chiyoda S."/>
            <person name="Chovatia M."/>
            <person name="Davies K.M."/>
            <person name="Delmans M."/>
            <person name="Demura T."/>
            <person name="Dierschke T."/>
            <person name="Dolan L."/>
            <person name="Dorantes-Acosta A.E."/>
            <person name="Eklund D.M."/>
            <person name="Florent S.N."/>
            <person name="Flores-Sandoval E."/>
            <person name="Fujiyama A."/>
            <person name="Fukuzawa H."/>
            <person name="Galik B."/>
            <person name="Grimanelli D."/>
            <person name="Grimwood J."/>
            <person name="Grossniklaus U."/>
            <person name="Hamada T."/>
            <person name="Haseloff J."/>
            <person name="Hetherington A.J."/>
            <person name="Higo A."/>
            <person name="Hirakawa Y."/>
            <person name="Hundley H.N."/>
            <person name="Ikeda Y."/>
            <person name="Inoue K."/>
            <person name="Inoue S.I."/>
            <person name="Ishida S."/>
            <person name="Jia Q."/>
            <person name="Kakita M."/>
            <person name="Kanazawa T."/>
            <person name="Kawai Y."/>
            <person name="Kawashima T."/>
            <person name="Kennedy M."/>
            <person name="Kinose K."/>
            <person name="Kinoshita T."/>
            <person name="Kohara Y."/>
            <person name="Koide E."/>
            <person name="Komatsu K."/>
            <person name="Kopischke S."/>
            <person name="Kubo M."/>
            <person name="Kyozuka J."/>
            <person name="Lagercrantz U."/>
            <person name="Lin S.S."/>
            <person name="Lindquist E."/>
            <person name="Lipzen A.M."/>
            <person name="Lu C.W."/>
            <person name="De Luna E."/>
            <person name="Martienssen R.A."/>
            <person name="Minamino N."/>
            <person name="Mizutani M."/>
            <person name="Mizutani M."/>
            <person name="Mochizuki N."/>
            <person name="Monte I."/>
            <person name="Mosher R."/>
            <person name="Nagasaki H."/>
            <person name="Nakagami H."/>
            <person name="Naramoto S."/>
            <person name="Nishitani K."/>
            <person name="Ohtani M."/>
            <person name="Okamoto T."/>
            <person name="Okumura M."/>
            <person name="Phillips J."/>
            <person name="Pollak B."/>
            <person name="Reinders A."/>
            <person name="Rovekamp M."/>
            <person name="Sano R."/>
            <person name="Sawa S."/>
            <person name="Schmid M.W."/>
            <person name="Shirakawa M."/>
            <person name="Solano R."/>
            <person name="Spunde A."/>
            <person name="Suetsugu N."/>
            <person name="Sugano S."/>
            <person name="Sugiyama A."/>
            <person name="Sun R."/>
            <person name="Suzuki Y."/>
            <person name="Takenaka M."/>
            <person name="Takezawa D."/>
            <person name="Tomogane H."/>
            <person name="Tsuzuki M."/>
            <person name="Ueda T."/>
            <person name="Umeda M."/>
            <person name="Ward J.M."/>
            <person name="Watanabe Y."/>
            <person name="Yazaki K."/>
            <person name="Yokoyama R."/>
            <person name="Yoshitake Y."/>
            <person name="Yotsui I."/>
            <person name="Zachgo S."/>
            <person name="Schmutz J."/>
        </authorList>
    </citation>
    <scope>NUCLEOTIDE SEQUENCE [LARGE SCALE GENOMIC DNA]</scope>
    <source>
        <strain evidence="10">Tak-1</strain>
    </source>
</reference>
<comment type="subcellular location">
    <subcellularLocation>
        <location evidence="1">Membrane</location>
        <topology evidence="1">Multi-pass membrane protein</topology>
    </subcellularLocation>
</comment>
<dbReference type="GO" id="GO:0016020">
    <property type="term" value="C:membrane"/>
    <property type="evidence" value="ECO:0007669"/>
    <property type="project" value="UniProtKB-SubCell"/>
</dbReference>
<dbReference type="EMBL" id="KZ772768">
    <property type="protein sequence ID" value="PTQ32642.1"/>
    <property type="molecule type" value="Genomic_DNA"/>
</dbReference>
<feature type="signal peptide" evidence="7">
    <location>
        <begin position="1"/>
        <end position="36"/>
    </location>
</feature>
<dbReference type="GO" id="GO:0071577">
    <property type="term" value="P:zinc ion transmembrane transport"/>
    <property type="evidence" value="ECO:0000318"/>
    <property type="project" value="GO_Central"/>
</dbReference>
<dbReference type="PANTHER" id="PTHR16950">
    <property type="entry name" value="ZINC TRANSPORTER SLC39A7 HISTIDINE-RICH MEMBRANE PROTEIN KE4"/>
    <property type="match status" value="1"/>
</dbReference>
<dbReference type="Proteomes" id="UP000244005">
    <property type="component" value="Unassembled WGS sequence"/>
</dbReference>
<keyword evidence="2 6" id="KW-0812">Transmembrane</keyword>
<feature type="compositionally biased region" description="Basic and acidic residues" evidence="5">
    <location>
        <begin position="64"/>
        <end position="73"/>
    </location>
</feature>
<dbReference type="OMA" id="IWLHSIG"/>
<evidence type="ECO:0000313" key="8">
    <source>
        <dbReference type="EMBL" id="PTQ32640.1"/>
    </source>
</evidence>
<dbReference type="Gramene" id="Mp1g09980.1">
    <property type="protein sequence ID" value="Mp1g09980.1.cds"/>
    <property type="gene ID" value="Mp1g09980"/>
</dbReference>
<evidence type="ECO:0000313" key="10">
    <source>
        <dbReference type="Proteomes" id="UP000244005"/>
    </source>
</evidence>
<dbReference type="OrthoDB" id="200954at2759"/>
<evidence type="ECO:0000313" key="9">
    <source>
        <dbReference type="EMBL" id="PTQ32641.1"/>
    </source>
</evidence>
<keyword evidence="4 6" id="KW-0472">Membrane</keyword>
<feature type="compositionally biased region" description="Polar residues" evidence="5">
    <location>
        <begin position="294"/>
        <end position="305"/>
    </location>
</feature>
<name>A0A2R6WFN7_MARPO</name>
<gene>
    <name evidence="8" type="ORF">MARPO_0096s0003</name>
    <name evidence="9" type="ORF">MARPO_0096s0004</name>
</gene>
<dbReference type="GO" id="GO:0006882">
    <property type="term" value="P:intracellular zinc ion homeostasis"/>
    <property type="evidence" value="ECO:0000318"/>
    <property type="project" value="GO_Central"/>
</dbReference>
<dbReference type="InterPro" id="IPR003689">
    <property type="entry name" value="ZIP"/>
</dbReference>
<feature type="region of interest" description="Disordered" evidence="5">
    <location>
        <begin position="268"/>
        <end position="321"/>
    </location>
</feature>
<evidence type="ECO:0000256" key="1">
    <source>
        <dbReference type="ARBA" id="ARBA00004141"/>
    </source>
</evidence>
<feature type="transmembrane region" description="Helical" evidence="6">
    <location>
        <begin position="482"/>
        <end position="502"/>
    </location>
</feature>
<feature type="transmembrane region" description="Helical" evidence="6">
    <location>
        <begin position="450"/>
        <end position="470"/>
    </location>
</feature>
<feature type="transmembrane region" description="Helical" evidence="6">
    <location>
        <begin position="139"/>
        <end position="161"/>
    </location>
</feature>
<evidence type="ECO:0000256" key="4">
    <source>
        <dbReference type="ARBA" id="ARBA00023136"/>
    </source>
</evidence>
<dbReference type="EMBL" id="KZ772768">
    <property type="protein sequence ID" value="PTQ32641.1"/>
    <property type="molecule type" value="Genomic_DNA"/>
</dbReference>
<evidence type="ECO:0000256" key="3">
    <source>
        <dbReference type="ARBA" id="ARBA00022989"/>
    </source>
</evidence>
<evidence type="ECO:0000256" key="2">
    <source>
        <dbReference type="ARBA" id="ARBA00022692"/>
    </source>
</evidence>